<evidence type="ECO:0000256" key="8">
    <source>
        <dbReference type="SAM" id="Phobius"/>
    </source>
</evidence>
<proteinExistence type="inferred from homology"/>
<evidence type="ECO:0000256" key="4">
    <source>
        <dbReference type="ARBA" id="ARBA00022692"/>
    </source>
</evidence>
<feature type="transmembrane region" description="Helical" evidence="8">
    <location>
        <begin position="385"/>
        <end position="414"/>
    </location>
</feature>
<feature type="transmembrane region" description="Helical" evidence="8">
    <location>
        <begin position="347"/>
        <end position="365"/>
    </location>
</feature>
<dbReference type="PANTHER" id="PTHR23514">
    <property type="entry name" value="BYPASS OF STOP CODON PROTEIN 6"/>
    <property type="match status" value="1"/>
</dbReference>
<feature type="transmembrane region" description="Helical" evidence="8">
    <location>
        <begin position="280"/>
        <end position="303"/>
    </location>
</feature>
<comment type="similarity">
    <text evidence="2">Belongs to the major facilitator superfamily.</text>
</comment>
<reference evidence="10 11" key="1">
    <citation type="submission" date="2024-07" db="EMBL/GenBank/DDBJ databases">
        <title>Section-level genome sequencing and comparative genomics of Aspergillus sections Usti and Cavernicolus.</title>
        <authorList>
            <consortium name="Lawrence Berkeley National Laboratory"/>
            <person name="Nybo J.L."/>
            <person name="Vesth T.C."/>
            <person name="Theobald S."/>
            <person name="Frisvad J.C."/>
            <person name="Larsen T.O."/>
            <person name="Kjaerboelling I."/>
            <person name="Rothschild-Mancinelli K."/>
            <person name="Lyhne E.K."/>
            <person name="Kogle M.E."/>
            <person name="Barry K."/>
            <person name="Clum A."/>
            <person name="Na H."/>
            <person name="Ledsgaard L."/>
            <person name="Lin J."/>
            <person name="Lipzen A."/>
            <person name="Kuo A."/>
            <person name="Riley R."/>
            <person name="Mondo S."/>
            <person name="Labutti K."/>
            <person name="Haridas S."/>
            <person name="Pangalinan J."/>
            <person name="Salamov A.A."/>
            <person name="Simmons B.A."/>
            <person name="Magnuson J.K."/>
            <person name="Chen J."/>
            <person name="Drula E."/>
            <person name="Henrissat B."/>
            <person name="Wiebenga A."/>
            <person name="Lubbers R.J."/>
            <person name="Gomes A.C."/>
            <person name="Makela M.R."/>
            <person name="Stajich J."/>
            <person name="Grigoriev I.V."/>
            <person name="Mortensen U.H."/>
            <person name="De Vries R.P."/>
            <person name="Baker S.E."/>
            <person name="Andersen M.R."/>
        </authorList>
    </citation>
    <scope>NUCLEOTIDE SEQUENCE [LARGE SCALE GENOMIC DNA]</scope>
    <source>
        <strain evidence="10 11">CBS 209.92</strain>
    </source>
</reference>
<accession>A0ABR4FMU7</accession>
<name>A0ABR4FMU7_9EURO</name>
<dbReference type="Gene3D" id="1.20.1250.20">
    <property type="entry name" value="MFS general substrate transporter like domains"/>
    <property type="match status" value="2"/>
</dbReference>
<feature type="domain" description="Major facilitator superfamily (MFS) profile" evidence="9">
    <location>
        <begin position="72"/>
        <end position="493"/>
    </location>
</feature>
<evidence type="ECO:0000313" key="11">
    <source>
        <dbReference type="Proteomes" id="UP001610563"/>
    </source>
</evidence>
<evidence type="ECO:0000259" key="9">
    <source>
        <dbReference type="PROSITE" id="PS50850"/>
    </source>
</evidence>
<feature type="region of interest" description="Disordered" evidence="7">
    <location>
        <begin position="495"/>
        <end position="514"/>
    </location>
</feature>
<evidence type="ECO:0000256" key="1">
    <source>
        <dbReference type="ARBA" id="ARBA00004127"/>
    </source>
</evidence>
<feature type="transmembrane region" description="Helical" evidence="8">
    <location>
        <begin position="467"/>
        <end position="486"/>
    </location>
</feature>
<keyword evidence="5 8" id="KW-1133">Transmembrane helix</keyword>
<evidence type="ECO:0000256" key="3">
    <source>
        <dbReference type="ARBA" id="ARBA00022448"/>
    </source>
</evidence>
<dbReference type="InterPro" id="IPR011701">
    <property type="entry name" value="MFS"/>
</dbReference>
<evidence type="ECO:0000256" key="5">
    <source>
        <dbReference type="ARBA" id="ARBA00022989"/>
    </source>
</evidence>
<keyword evidence="6 8" id="KW-0472">Membrane</keyword>
<dbReference type="PROSITE" id="PS50850">
    <property type="entry name" value="MFS"/>
    <property type="match status" value="1"/>
</dbReference>
<dbReference type="InterPro" id="IPR036259">
    <property type="entry name" value="MFS_trans_sf"/>
</dbReference>
<evidence type="ECO:0000256" key="2">
    <source>
        <dbReference type="ARBA" id="ARBA00008335"/>
    </source>
</evidence>
<keyword evidence="4 8" id="KW-0812">Transmembrane</keyword>
<dbReference type="Pfam" id="PF07690">
    <property type="entry name" value="MFS_1"/>
    <property type="match status" value="2"/>
</dbReference>
<comment type="caution">
    <text evidence="10">The sequence shown here is derived from an EMBL/GenBank/DDBJ whole genome shotgun (WGS) entry which is preliminary data.</text>
</comment>
<feature type="transmembrane region" description="Helical" evidence="8">
    <location>
        <begin position="315"/>
        <end position="335"/>
    </location>
</feature>
<feature type="transmembrane region" description="Helical" evidence="8">
    <location>
        <begin position="159"/>
        <end position="180"/>
    </location>
</feature>
<organism evidence="10 11">
    <name type="scientific">Aspergillus keveii</name>
    <dbReference type="NCBI Taxonomy" id="714993"/>
    <lineage>
        <taxon>Eukaryota</taxon>
        <taxon>Fungi</taxon>
        <taxon>Dikarya</taxon>
        <taxon>Ascomycota</taxon>
        <taxon>Pezizomycotina</taxon>
        <taxon>Eurotiomycetes</taxon>
        <taxon>Eurotiomycetidae</taxon>
        <taxon>Eurotiales</taxon>
        <taxon>Aspergillaceae</taxon>
        <taxon>Aspergillus</taxon>
        <taxon>Aspergillus subgen. Nidulantes</taxon>
    </lineage>
</organism>
<dbReference type="Proteomes" id="UP001610563">
    <property type="component" value="Unassembled WGS sequence"/>
</dbReference>
<dbReference type="InterPro" id="IPR020846">
    <property type="entry name" value="MFS_dom"/>
</dbReference>
<comment type="subcellular location">
    <subcellularLocation>
        <location evidence="1">Endomembrane system</location>
        <topology evidence="1">Multi-pass membrane protein</topology>
    </subcellularLocation>
</comment>
<dbReference type="EMBL" id="JBFTWV010000174">
    <property type="protein sequence ID" value="KAL2784598.1"/>
    <property type="molecule type" value="Genomic_DNA"/>
</dbReference>
<evidence type="ECO:0000256" key="6">
    <source>
        <dbReference type="ARBA" id="ARBA00023136"/>
    </source>
</evidence>
<feature type="transmembrane region" description="Helical" evidence="8">
    <location>
        <begin position="435"/>
        <end position="461"/>
    </location>
</feature>
<feature type="transmembrane region" description="Helical" evidence="8">
    <location>
        <begin position="103"/>
        <end position="124"/>
    </location>
</feature>
<feature type="transmembrane region" description="Helical" evidence="8">
    <location>
        <begin position="192"/>
        <end position="212"/>
    </location>
</feature>
<evidence type="ECO:0000256" key="7">
    <source>
        <dbReference type="SAM" id="MobiDB-lite"/>
    </source>
</evidence>
<gene>
    <name evidence="10" type="ORF">BJX66DRAFT_84425</name>
</gene>
<dbReference type="InterPro" id="IPR051788">
    <property type="entry name" value="MFS_Transporter"/>
</dbReference>
<keyword evidence="3" id="KW-0813">Transport</keyword>
<evidence type="ECO:0000313" key="10">
    <source>
        <dbReference type="EMBL" id="KAL2784598.1"/>
    </source>
</evidence>
<dbReference type="SUPFAM" id="SSF103473">
    <property type="entry name" value="MFS general substrate transporter"/>
    <property type="match status" value="1"/>
</dbReference>
<dbReference type="PANTHER" id="PTHR23514:SF3">
    <property type="entry name" value="BYPASS OF STOP CODON PROTEIN 6"/>
    <property type="match status" value="1"/>
</dbReference>
<feature type="compositionally biased region" description="Basic and acidic residues" evidence="7">
    <location>
        <begin position="504"/>
        <end position="514"/>
    </location>
</feature>
<feature type="transmembrane region" description="Helical" evidence="8">
    <location>
        <begin position="224"/>
        <end position="246"/>
    </location>
</feature>
<feature type="transmembrane region" description="Helical" evidence="8">
    <location>
        <begin position="77"/>
        <end position="97"/>
    </location>
</feature>
<keyword evidence="11" id="KW-1185">Reference proteome</keyword>
<protein>
    <submittedName>
        <fullName evidence="10">Major facilitator superfamily domain-containing protein</fullName>
    </submittedName>
</protein>
<sequence>MAMAADIDEKVSQPRQGSVDAGAHADGEKRNIRLRGDSDHVIIGDNGTDSQGSDCPAREVERWNYPRSNVYKTFATFWAFLVMGANDSAYGPLIPYLEEHYKLSYTTVSLVFLSPIGGYTLAALTNNFLHLRFGRRGIAILSPGCHLIAYIVNCLHPPYPVLVVSFIFAGLGNGLADSAWNAWIGNMADSNQVLGLLHGWYGLGAVLAPLVATSLITEAKVGWWYFYYIMVACAAIEVGTCVWTFWDSDAASFKAETEALNSSDDGGVRRALFDRRFARVTWLLAFFLLIYVGQEVAIGGWVVTFLMRVRDGGDFASGMGATGYWLGITFGRVVLGFITPRIGEKTAIVVSLFCSNILISLPLLLHYNLTTLPYPTLPPSQIYNILAIVFALIFWLVPNFYASVIAVSIQGFFLGPMFPGAVVVATRLLPRSMHVSAIGFAAAFGASGAAVLPFAVGAIAQAKGVEVLQPFIVGLGAGMTLLWCALPRMPKRGVVQEDGNEEGQQERSREGEQV</sequence>
<feature type="region of interest" description="Disordered" evidence="7">
    <location>
        <begin position="1"/>
        <end position="30"/>
    </location>
</feature>